<gene>
    <name evidence="2" type="ORF">M404DRAFT_147786</name>
</gene>
<dbReference type="GO" id="GO:0003677">
    <property type="term" value="F:DNA binding"/>
    <property type="evidence" value="ECO:0007669"/>
    <property type="project" value="UniProtKB-KW"/>
</dbReference>
<proteinExistence type="predicted"/>
<dbReference type="SUPFAM" id="SSF47823">
    <property type="entry name" value="lambda integrase-like, N-terminal domain"/>
    <property type="match status" value="1"/>
</dbReference>
<dbReference type="STRING" id="870435.A0A0C3P551"/>
<dbReference type="HOGENOM" id="CLU_003292_7_1_1"/>
<reference evidence="3" key="2">
    <citation type="submission" date="2015-01" db="EMBL/GenBank/DDBJ databases">
        <title>Evolutionary Origins and Diversification of the Mycorrhizal Mutualists.</title>
        <authorList>
            <consortium name="DOE Joint Genome Institute"/>
            <consortium name="Mycorrhizal Genomics Consortium"/>
            <person name="Kohler A."/>
            <person name="Kuo A."/>
            <person name="Nagy L.G."/>
            <person name="Floudas D."/>
            <person name="Copeland A."/>
            <person name="Barry K.W."/>
            <person name="Cichocki N."/>
            <person name="Veneault-Fourrey C."/>
            <person name="LaButti K."/>
            <person name="Lindquist E.A."/>
            <person name="Lipzen A."/>
            <person name="Lundell T."/>
            <person name="Morin E."/>
            <person name="Murat C."/>
            <person name="Riley R."/>
            <person name="Ohm R."/>
            <person name="Sun H."/>
            <person name="Tunlid A."/>
            <person name="Henrissat B."/>
            <person name="Grigoriev I.V."/>
            <person name="Hibbett D.S."/>
            <person name="Martin F."/>
        </authorList>
    </citation>
    <scope>NUCLEOTIDE SEQUENCE [LARGE SCALE GENOMIC DNA]</scope>
    <source>
        <strain evidence="3">Marx 270</strain>
    </source>
</reference>
<dbReference type="OrthoDB" id="3266428at2759"/>
<keyword evidence="3" id="KW-1185">Reference proteome</keyword>
<evidence type="ECO:0000313" key="2">
    <source>
        <dbReference type="EMBL" id="KIO02636.1"/>
    </source>
</evidence>
<evidence type="ECO:0000256" key="1">
    <source>
        <dbReference type="ARBA" id="ARBA00023125"/>
    </source>
</evidence>
<organism evidence="2 3">
    <name type="scientific">Pisolithus tinctorius Marx 270</name>
    <dbReference type="NCBI Taxonomy" id="870435"/>
    <lineage>
        <taxon>Eukaryota</taxon>
        <taxon>Fungi</taxon>
        <taxon>Dikarya</taxon>
        <taxon>Basidiomycota</taxon>
        <taxon>Agaricomycotina</taxon>
        <taxon>Agaricomycetes</taxon>
        <taxon>Agaricomycetidae</taxon>
        <taxon>Boletales</taxon>
        <taxon>Sclerodermatineae</taxon>
        <taxon>Pisolithaceae</taxon>
        <taxon>Pisolithus</taxon>
    </lineage>
</organism>
<evidence type="ECO:0000313" key="3">
    <source>
        <dbReference type="Proteomes" id="UP000054217"/>
    </source>
</evidence>
<dbReference type="InterPro" id="IPR010998">
    <property type="entry name" value="Integrase_recombinase_N"/>
</dbReference>
<dbReference type="AlphaFoldDB" id="A0A0C3P551"/>
<dbReference type="Gene3D" id="1.10.150.130">
    <property type="match status" value="1"/>
</dbReference>
<keyword evidence="1" id="KW-0238">DNA-binding</keyword>
<feature type="non-terminal residue" evidence="2">
    <location>
        <position position="1"/>
    </location>
</feature>
<dbReference type="EMBL" id="KN831981">
    <property type="protein sequence ID" value="KIO02636.1"/>
    <property type="molecule type" value="Genomic_DNA"/>
</dbReference>
<sequence length="154" mass="17185">PHVTASDQLICWSSPHTSDFLTLLETCFPSSSVFQLFWVMLQLLDINTCSNYRAGLLCFTQFCDKLSIPEVDHMPASAELIAVFASHHTGHFSDKTLNNWLAGLHFWHIANGAVWNADGMLRHVQRGFAKLVPPLSKLAKCPPVTLEALCILHN</sequence>
<name>A0A0C3P551_PISTI</name>
<dbReference type="InParanoid" id="A0A0C3P551"/>
<dbReference type="Proteomes" id="UP000054217">
    <property type="component" value="Unassembled WGS sequence"/>
</dbReference>
<protein>
    <submittedName>
        <fullName evidence="2">Uncharacterized protein</fullName>
    </submittedName>
</protein>
<reference evidence="2 3" key="1">
    <citation type="submission" date="2014-04" db="EMBL/GenBank/DDBJ databases">
        <authorList>
            <consortium name="DOE Joint Genome Institute"/>
            <person name="Kuo A."/>
            <person name="Kohler A."/>
            <person name="Costa M.D."/>
            <person name="Nagy L.G."/>
            <person name="Floudas D."/>
            <person name="Copeland A."/>
            <person name="Barry K.W."/>
            <person name="Cichocki N."/>
            <person name="Veneault-Fourrey C."/>
            <person name="LaButti K."/>
            <person name="Lindquist E.A."/>
            <person name="Lipzen A."/>
            <person name="Lundell T."/>
            <person name="Morin E."/>
            <person name="Murat C."/>
            <person name="Sun H."/>
            <person name="Tunlid A."/>
            <person name="Henrissat B."/>
            <person name="Grigoriev I.V."/>
            <person name="Hibbett D.S."/>
            <person name="Martin F."/>
            <person name="Nordberg H.P."/>
            <person name="Cantor M.N."/>
            <person name="Hua S.X."/>
        </authorList>
    </citation>
    <scope>NUCLEOTIDE SEQUENCE [LARGE SCALE GENOMIC DNA]</scope>
    <source>
        <strain evidence="2 3">Marx 270</strain>
    </source>
</reference>
<accession>A0A0C3P551</accession>